<dbReference type="AlphaFoldDB" id="A0A4P6LV64"/>
<proteinExistence type="predicted"/>
<feature type="domain" description="Transposase InsH N-terminal" evidence="2">
    <location>
        <begin position="1"/>
        <end position="47"/>
    </location>
</feature>
<dbReference type="Pfam" id="PF01609">
    <property type="entry name" value="DDE_Tnp_1"/>
    <property type="match status" value="1"/>
</dbReference>
<protein>
    <recommendedName>
        <fullName evidence="5">Transposase</fullName>
    </recommendedName>
</protein>
<sequence length="299" mass="33870">MFLKLLYDLSDREVISRCQTDMAFKFFLGLNPEDEVPDASLLAKFRTLRITEDGLQEFLNETVRQAIDHKVIKSKTIIVDSTHSRSKHTPQTPTQILREMTKSLRKEIHRTQNEICNVFPEKPTVEDDIFEEIDYTKSLVIALEKVDLVSEKAQKLLLKVQKTLELPNLVELQCTNDEDATIGHKSEDDDFFGYKNHIAMTEEGIITGLSVTNGTAADNKEFETIVNQTLNTGVTVSDIAGDKAYSTSDILKFGIDKNISIISKLKENVGSKEFNDDYISFNKDADTYECKNSCLAKKK</sequence>
<gene>
    <name evidence="3" type="ORF">PMF13cell1_00519</name>
</gene>
<dbReference type="EMBL" id="CP035945">
    <property type="protein sequence ID" value="QBE95020.1"/>
    <property type="molecule type" value="Genomic_DNA"/>
</dbReference>
<dbReference type="GO" id="GO:0004803">
    <property type="term" value="F:transposase activity"/>
    <property type="evidence" value="ECO:0007669"/>
    <property type="project" value="InterPro"/>
</dbReference>
<evidence type="ECO:0008006" key="5">
    <source>
        <dbReference type="Google" id="ProtNLM"/>
    </source>
</evidence>
<evidence type="ECO:0000313" key="4">
    <source>
        <dbReference type="Proteomes" id="UP000289794"/>
    </source>
</evidence>
<dbReference type="GO" id="GO:0003677">
    <property type="term" value="F:DNA binding"/>
    <property type="evidence" value="ECO:0007669"/>
    <property type="project" value="InterPro"/>
</dbReference>
<evidence type="ECO:0000259" key="2">
    <source>
        <dbReference type="Pfam" id="PF05598"/>
    </source>
</evidence>
<name>A0A4P6LV64_9FIRM</name>
<dbReference type="GO" id="GO:0006313">
    <property type="term" value="P:DNA transposition"/>
    <property type="evidence" value="ECO:0007669"/>
    <property type="project" value="InterPro"/>
</dbReference>
<organism evidence="3 4">
    <name type="scientific">Blautia producta</name>
    <dbReference type="NCBI Taxonomy" id="33035"/>
    <lineage>
        <taxon>Bacteria</taxon>
        <taxon>Bacillati</taxon>
        <taxon>Bacillota</taxon>
        <taxon>Clostridia</taxon>
        <taxon>Lachnospirales</taxon>
        <taxon>Lachnospiraceae</taxon>
        <taxon>Blautia</taxon>
    </lineage>
</organism>
<dbReference type="PANTHER" id="PTHR35604">
    <property type="entry name" value="TRANSPOSASE INSH FOR INSERTION SEQUENCE ELEMENT IS5A-RELATED"/>
    <property type="match status" value="1"/>
</dbReference>
<dbReference type="InterPro" id="IPR002559">
    <property type="entry name" value="Transposase_11"/>
</dbReference>
<dbReference type="PANTHER" id="PTHR35604:SF2">
    <property type="entry name" value="TRANSPOSASE INSH FOR INSERTION SEQUENCE ELEMENT IS5A-RELATED"/>
    <property type="match status" value="1"/>
</dbReference>
<dbReference type="Pfam" id="PF05598">
    <property type="entry name" value="DUF772"/>
    <property type="match status" value="1"/>
</dbReference>
<dbReference type="KEGG" id="bpro:PMF13cell1_00519"/>
<reference evidence="3 4" key="1">
    <citation type="submission" date="2019-01" db="EMBL/GenBank/DDBJ databases">
        <title>PMF-metabolizing Aryl O-demethylase.</title>
        <authorList>
            <person name="Kim M."/>
        </authorList>
    </citation>
    <scope>NUCLEOTIDE SEQUENCE [LARGE SCALE GENOMIC DNA]</scope>
    <source>
        <strain evidence="3 4">PMF1</strain>
    </source>
</reference>
<evidence type="ECO:0000313" key="3">
    <source>
        <dbReference type="EMBL" id="QBE95020.1"/>
    </source>
</evidence>
<dbReference type="InterPro" id="IPR008490">
    <property type="entry name" value="Transposase_InsH_N"/>
</dbReference>
<accession>A0A4P6LV64</accession>
<feature type="domain" description="Transposase IS4-like" evidence="1">
    <location>
        <begin position="178"/>
        <end position="272"/>
    </location>
</feature>
<evidence type="ECO:0000259" key="1">
    <source>
        <dbReference type="Pfam" id="PF01609"/>
    </source>
</evidence>
<dbReference type="Proteomes" id="UP000289794">
    <property type="component" value="Chromosome"/>
</dbReference>